<dbReference type="PANTHER" id="PTHR46023">
    <property type="entry name" value="LIPASE CLASS 3 PROTEIN-LIKE"/>
    <property type="match status" value="1"/>
</dbReference>
<feature type="region of interest" description="Disordered" evidence="1">
    <location>
        <begin position="147"/>
        <end position="175"/>
    </location>
</feature>
<feature type="compositionally biased region" description="Basic and acidic residues" evidence="1">
    <location>
        <begin position="443"/>
        <end position="453"/>
    </location>
</feature>
<name>A0A2N3NF59_9PEZI</name>
<dbReference type="OrthoDB" id="438440at2759"/>
<dbReference type="Gene3D" id="3.40.50.1820">
    <property type="entry name" value="alpha/beta hydrolase"/>
    <property type="match status" value="1"/>
</dbReference>
<protein>
    <recommendedName>
        <fullName evidence="2">Fungal lipase-type domain-containing protein</fullName>
    </recommendedName>
</protein>
<feature type="compositionally biased region" description="Polar residues" evidence="1">
    <location>
        <begin position="478"/>
        <end position="488"/>
    </location>
</feature>
<keyword evidence="4" id="KW-1185">Reference proteome</keyword>
<dbReference type="CDD" id="cd00519">
    <property type="entry name" value="Lipase_3"/>
    <property type="match status" value="1"/>
</dbReference>
<dbReference type="Pfam" id="PF01764">
    <property type="entry name" value="Lipase_3"/>
    <property type="match status" value="1"/>
</dbReference>
<evidence type="ECO:0000259" key="2">
    <source>
        <dbReference type="Pfam" id="PF01764"/>
    </source>
</evidence>
<reference evidence="3 4" key="1">
    <citation type="journal article" date="2017" name="G3 (Bethesda)">
        <title>First Draft Genome Sequence of the Pathogenic Fungus Lomentospora prolificans (Formerly Scedosporium prolificans).</title>
        <authorList>
            <person name="Luo R."/>
            <person name="Zimin A."/>
            <person name="Workman R."/>
            <person name="Fan Y."/>
            <person name="Pertea G."/>
            <person name="Grossman N."/>
            <person name="Wear M.P."/>
            <person name="Jia B."/>
            <person name="Miller H."/>
            <person name="Casadevall A."/>
            <person name="Timp W."/>
            <person name="Zhang S.X."/>
            <person name="Salzberg S.L."/>
        </authorList>
    </citation>
    <scope>NUCLEOTIDE SEQUENCE [LARGE SCALE GENOMIC DNA]</scope>
    <source>
        <strain evidence="3 4">JHH-5317</strain>
    </source>
</reference>
<dbReference type="AlphaFoldDB" id="A0A2N3NF59"/>
<proteinExistence type="predicted"/>
<organism evidence="3 4">
    <name type="scientific">Lomentospora prolificans</name>
    <dbReference type="NCBI Taxonomy" id="41688"/>
    <lineage>
        <taxon>Eukaryota</taxon>
        <taxon>Fungi</taxon>
        <taxon>Dikarya</taxon>
        <taxon>Ascomycota</taxon>
        <taxon>Pezizomycotina</taxon>
        <taxon>Sordariomycetes</taxon>
        <taxon>Hypocreomycetidae</taxon>
        <taxon>Microascales</taxon>
        <taxon>Microascaceae</taxon>
        <taxon>Lomentospora</taxon>
    </lineage>
</organism>
<dbReference type="InterPro" id="IPR002921">
    <property type="entry name" value="Fungal_lipase-type"/>
</dbReference>
<dbReference type="InterPro" id="IPR029058">
    <property type="entry name" value="AB_hydrolase_fold"/>
</dbReference>
<dbReference type="GO" id="GO:0006629">
    <property type="term" value="P:lipid metabolic process"/>
    <property type="evidence" value="ECO:0007669"/>
    <property type="project" value="InterPro"/>
</dbReference>
<dbReference type="Proteomes" id="UP000233524">
    <property type="component" value="Unassembled WGS sequence"/>
</dbReference>
<feature type="compositionally biased region" description="Basic and acidic residues" evidence="1">
    <location>
        <begin position="159"/>
        <end position="175"/>
    </location>
</feature>
<dbReference type="VEuPathDB" id="FungiDB:jhhlp_002834"/>
<feature type="domain" description="Fungal lipase-type" evidence="2">
    <location>
        <begin position="273"/>
        <end position="422"/>
    </location>
</feature>
<evidence type="ECO:0000313" key="3">
    <source>
        <dbReference type="EMBL" id="PKS11073.1"/>
    </source>
</evidence>
<evidence type="ECO:0000256" key="1">
    <source>
        <dbReference type="SAM" id="MobiDB-lite"/>
    </source>
</evidence>
<evidence type="ECO:0000313" key="4">
    <source>
        <dbReference type="Proteomes" id="UP000233524"/>
    </source>
</evidence>
<accession>A0A2N3NF59</accession>
<dbReference type="STRING" id="41688.A0A2N3NF59"/>
<dbReference type="SUPFAM" id="SSF53474">
    <property type="entry name" value="alpha/beta-Hydrolases"/>
    <property type="match status" value="1"/>
</dbReference>
<sequence length="572" mass="63141">MTTKPWSRISATLSNALFPPRRPGWILWEFQSLPITCCLYNSGYQPPCPPIVVNQHYYLNSRPIPAPGGKKNSSSLDKISDSVVGITRDVAYDVIPQLYDESVSAWQTYGPQLVNSTVAMVDQIASSFDRIMTMIDIEKVDRNERDFSAYQPQSQPTDLTRRPPDQSKSRSKRADKAYYPKIQTSGVAANVVSSSYFAKVDLYGNSRLPLNLPPLRLYVSTWPLLCLAANYSERVYDTPRGAEKDTHVSADWRTGTRAMVLKSVPMDDKSVIVFAIRGTANFMDWAVNLNMAPASPAGFLDDAGNLCHAGFLTSARKMIKPVAARLRQLLKENPGRSDYSLLITGHSAGGAVASLLYMHMLSTSRAAESELNVLAGCFKRIHCITFGTPPVSVMPLVKPDIPQLKKSVFMSFINEGDPVARADKAYVKTLIELLACPEPMVPKSRDKDREKKSSGKSAGKTSSKDSKTTVSKRPRDAGTSSRWTSRSPNWRVPNCSLSNAGRIVVLRSKDPKAKVTGRKTVDERLQDGVMAQTVSDAELRGIIWGDPACHMMSFYSKRIEILAVEAITAKGF</sequence>
<dbReference type="InParanoid" id="A0A2N3NF59"/>
<dbReference type="EMBL" id="NLAX01000008">
    <property type="protein sequence ID" value="PKS11073.1"/>
    <property type="molecule type" value="Genomic_DNA"/>
</dbReference>
<comment type="caution">
    <text evidence="3">The sequence shown here is derived from an EMBL/GenBank/DDBJ whole genome shotgun (WGS) entry which is preliminary data.</text>
</comment>
<dbReference type="PANTHER" id="PTHR46023:SF6">
    <property type="entry name" value="LIPASE CLASS 3 FAMILY PROTEIN"/>
    <property type="match status" value="1"/>
</dbReference>
<gene>
    <name evidence="3" type="ORF">jhhlp_002834</name>
</gene>
<feature type="region of interest" description="Disordered" evidence="1">
    <location>
        <begin position="441"/>
        <end position="491"/>
    </location>
</feature>